<keyword evidence="1" id="KW-0812">Transmembrane</keyword>
<evidence type="ECO:0000256" key="1">
    <source>
        <dbReference type="SAM" id="Phobius"/>
    </source>
</evidence>
<evidence type="ECO:0008006" key="3">
    <source>
        <dbReference type="Google" id="ProtNLM"/>
    </source>
</evidence>
<accession>A0AA97APQ7</accession>
<feature type="transmembrane region" description="Helical" evidence="1">
    <location>
        <begin position="144"/>
        <end position="161"/>
    </location>
</feature>
<evidence type="ECO:0000313" key="2">
    <source>
        <dbReference type="EMBL" id="WNZ22038.1"/>
    </source>
</evidence>
<feature type="transmembrane region" description="Helical" evidence="1">
    <location>
        <begin position="173"/>
        <end position="193"/>
    </location>
</feature>
<protein>
    <recommendedName>
        <fullName evidence="3">Ferric oxidoreductase domain-containing protein</fullName>
    </recommendedName>
</protein>
<dbReference type="RefSeq" id="WP_316433415.1">
    <property type="nucleotide sequence ID" value="NZ_CP053586.1"/>
</dbReference>
<feature type="transmembrane region" description="Helical" evidence="1">
    <location>
        <begin position="116"/>
        <end position="137"/>
    </location>
</feature>
<dbReference type="AlphaFoldDB" id="A0AA97APQ7"/>
<name>A0AA97APQ7_9CYAN</name>
<feature type="transmembrane region" description="Helical" evidence="1">
    <location>
        <begin position="12"/>
        <end position="33"/>
    </location>
</feature>
<gene>
    <name evidence="2" type="ORF">HJG54_03585</name>
</gene>
<dbReference type="EMBL" id="CP053586">
    <property type="protein sequence ID" value="WNZ22038.1"/>
    <property type="molecule type" value="Genomic_DNA"/>
</dbReference>
<keyword evidence="1" id="KW-1133">Transmembrane helix</keyword>
<sequence>MLQLMRWDRFRTWEIVTLTSISVATMMLLLLFAHGLTETGVLLTIRATGRVSFPLFFMLSLSGSLYKLIPSRKAYWLLANRKYLGLAFAIVYLYHALGFTTLIIMTREPNIEGLELILSIICYGFLVAMTVTSFRNIRRRISPWLWNSLHGTGMLFFWYFFLQEFMHRAEENMVVYLPLALMTAAILPIKLIAATKPEKTTVQEVNP</sequence>
<proteinExistence type="predicted"/>
<feature type="transmembrane region" description="Helical" evidence="1">
    <location>
        <begin position="83"/>
        <end position="104"/>
    </location>
</feature>
<feature type="transmembrane region" description="Helical" evidence="1">
    <location>
        <begin position="53"/>
        <end position="71"/>
    </location>
</feature>
<keyword evidence="1" id="KW-0472">Membrane</keyword>
<organism evidence="2">
    <name type="scientific">Leptolyngbya sp. NK1-12</name>
    <dbReference type="NCBI Taxonomy" id="2547451"/>
    <lineage>
        <taxon>Bacteria</taxon>
        <taxon>Bacillati</taxon>
        <taxon>Cyanobacteriota</taxon>
        <taxon>Cyanophyceae</taxon>
        <taxon>Leptolyngbyales</taxon>
        <taxon>Leptolyngbyaceae</taxon>
        <taxon>Leptolyngbya group</taxon>
        <taxon>Leptolyngbya</taxon>
    </lineage>
</organism>
<reference evidence="2" key="1">
    <citation type="submission" date="2020-05" db="EMBL/GenBank/DDBJ databases">
        <authorList>
            <person name="Zhu T."/>
            <person name="Keshari N."/>
            <person name="Lu X."/>
        </authorList>
    </citation>
    <scope>NUCLEOTIDE SEQUENCE</scope>
    <source>
        <strain evidence="2">NK1-12</strain>
    </source>
</reference>